<evidence type="ECO:0000256" key="4">
    <source>
        <dbReference type="ARBA" id="ARBA00023163"/>
    </source>
</evidence>
<dbReference type="Gene3D" id="1.10.10.10">
    <property type="entry name" value="Winged helix-like DNA-binding domain superfamily/Winged helix DNA-binding domain"/>
    <property type="match status" value="2"/>
</dbReference>
<dbReference type="GO" id="GO:0000981">
    <property type="term" value="F:DNA-binding transcription factor activity, RNA polymerase II-specific"/>
    <property type="evidence" value="ECO:0007669"/>
    <property type="project" value="TreeGrafter"/>
</dbReference>
<evidence type="ECO:0000256" key="6">
    <source>
        <dbReference type="SAM" id="MobiDB-lite"/>
    </source>
</evidence>
<comment type="subcellular location">
    <subcellularLocation>
        <location evidence="5">Nucleus</location>
    </subcellularLocation>
</comment>
<dbReference type="InterPro" id="IPR003316">
    <property type="entry name" value="E2F_WHTH_DNA-bd_dom"/>
</dbReference>
<keyword evidence="5" id="KW-0539">Nucleus</keyword>
<protein>
    <recommendedName>
        <fullName evidence="7">E2F/DP family winged-helix DNA-binding domain-containing protein</fullName>
    </recommendedName>
</protein>
<evidence type="ECO:0000313" key="8">
    <source>
        <dbReference type="EMBL" id="JAG63617.1"/>
    </source>
</evidence>
<keyword evidence="4 5" id="KW-0804">Transcription</keyword>
<dbReference type="PANTHER" id="PTHR12081">
    <property type="entry name" value="TRANSCRIPTION FACTOR E2F"/>
    <property type="match status" value="1"/>
</dbReference>
<keyword evidence="2 5" id="KW-0805">Transcription regulation</keyword>
<evidence type="ECO:0000256" key="5">
    <source>
        <dbReference type="RuleBase" id="RU003796"/>
    </source>
</evidence>
<dbReference type="AlphaFoldDB" id="A0A0K8TDG8"/>
<dbReference type="SUPFAM" id="SSF46785">
    <property type="entry name" value="Winged helix' DNA-binding domain"/>
    <property type="match status" value="2"/>
</dbReference>
<evidence type="ECO:0000259" key="7">
    <source>
        <dbReference type="SMART" id="SM01372"/>
    </source>
</evidence>
<dbReference type="Pfam" id="PF02319">
    <property type="entry name" value="WHD_E2F_TDP"/>
    <property type="match status" value="2"/>
</dbReference>
<dbReference type="GO" id="GO:0000978">
    <property type="term" value="F:RNA polymerase II cis-regulatory region sequence-specific DNA binding"/>
    <property type="evidence" value="ECO:0007669"/>
    <property type="project" value="InterPro"/>
</dbReference>
<feature type="domain" description="E2F/DP family winged-helix DNA-binding" evidence="7">
    <location>
        <begin position="223"/>
        <end position="301"/>
    </location>
</feature>
<dbReference type="GO" id="GO:0090575">
    <property type="term" value="C:RNA polymerase II transcription regulator complex"/>
    <property type="evidence" value="ECO:0007669"/>
    <property type="project" value="TreeGrafter"/>
</dbReference>
<name>A0A0K8TDG8_LYGHE</name>
<keyword evidence="3 5" id="KW-0238">DNA-binding</keyword>
<feature type="region of interest" description="Disordered" evidence="6">
    <location>
        <begin position="343"/>
        <end position="378"/>
    </location>
</feature>
<comment type="similarity">
    <text evidence="1 5">Belongs to the E2F/DP family.</text>
</comment>
<feature type="domain" description="E2F/DP family winged-helix DNA-binding" evidence="7">
    <location>
        <begin position="88"/>
        <end position="157"/>
    </location>
</feature>
<dbReference type="InterPro" id="IPR015633">
    <property type="entry name" value="E2F"/>
</dbReference>
<evidence type="ECO:0000256" key="3">
    <source>
        <dbReference type="ARBA" id="ARBA00023125"/>
    </source>
</evidence>
<evidence type="ECO:0000256" key="1">
    <source>
        <dbReference type="ARBA" id="ARBA00010940"/>
    </source>
</evidence>
<dbReference type="PANTHER" id="PTHR12081:SF7">
    <property type="entry name" value="TRANSCRIPTION FACTOR EFL-3"/>
    <property type="match status" value="1"/>
</dbReference>
<dbReference type="InterPro" id="IPR036390">
    <property type="entry name" value="WH_DNA-bd_sf"/>
</dbReference>
<organism evidence="8">
    <name type="scientific">Lygus hesperus</name>
    <name type="common">Western plant bug</name>
    <dbReference type="NCBI Taxonomy" id="30085"/>
    <lineage>
        <taxon>Eukaryota</taxon>
        <taxon>Metazoa</taxon>
        <taxon>Ecdysozoa</taxon>
        <taxon>Arthropoda</taxon>
        <taxon>Hexapoda</taxon>
        <taxon>Insecta</taxon>
        <taxon>Pterygota</taxon>
        <taxon>Neoptera</taxon>
        <taxon>Paraneoptera</taxon>
        <taxon>Hemiptera</taxon>
        <taxon>Heteroptera</taxon>
        <taxon>Panheteroptera</taxon>
        <taxon>Cimicomorpha</taxon>
        <taxon>Miridae</taxon>
        <taxon>Mirini</taxon>
        <taxon>Lygus</taxon>
    </lineage>
</organism>
<reference evidence="8" key="1">
    <citation type="submission" date="2014-09" db="EMBL/GenBank/DDBJ databases">
        <authorList>
            <person name="Magalhaes I.L.F."/>
            <person name="Oliveira U."/>
            <person name="Santos F.R."/>
            <person name="Vidigal T.H.D.A."/>
            <person name="Brescovit A.D."/>
            <person name="Santos A.J."/>
        </authorList>
    </citation>
    <scope>NUCLEOTIDE SEQUENCE</scope>
</reference>
<feature type="non-terminal residue" evidence="8">
    <location>
        <position position="1"/>
    </location>
</feature>
<dbReference type="InterPro" id="IPR036388">
    <property type="entry name" value="WH-like_DNA-bd_sf"/>
</dbReference>
<accession>A0A0K8TDG8</accession>
<sequence>LEKRRKNSKMGSAQTPKRVLMEVQNNLQSTPRTPKIARHILPKDSVHIISPLSSPISPMANLKLLTKVASVFSEQAPPSQLQSEKYSRRLRSLSFICKKFLEIYRLDIPLGKSESISLVSLANRLGIKKRRVYDVINVVSSLNLAVKVCKDKYRWFGAQNLIASLSNLKAFALQNNFHTQLKDLMATEPELNWTLGKRQRSPTNETGDTQCLKVLELDRRMPFDHNRIGDLCQKFVMLFLVAEDGTSLSLLLLSKLILSSDIQYKTGVRRLYDVANALEALGLIVKSDDPSARRPSFVYNGPKVNSSGSTAGLHVECVSDNSFDAQDSELDCSQDTSIDHLLEIEGSDQTPRGVPGPIVEPEDERPPAKKRLVFSEGSSSSKAANRIVLSPTNVTDKPASSDSPLLRDAKSVLLSSFSSRLLAEDEAAYYRAKISSTQQQPTFLILRSANKLTLRLK</sequence>
<dbReference type="EMBL" id="GBRD01002204">
    <property type="protein sequence ID" value="JAG63617.1"/>
    <property type="molecule type" value="Transcribed_RNA"/>
</dbReference>
<evidence type="ECO:0000256" key="2">
    <source>
        <dbReference type="ARBA" id="ARBA00023015"/>
    </source>
</evidence>
<dbReference type="SMART" id="SM01372">
    <property type="entry name" value="E2F_TDP"/>
    <property type="match status" value="2"/>
</dbReference>
<proteinExistence type="inferred from homology"/>